<dbReference type="InterPro" id="IPR011234">
    <property type="entry name" value="Fumarylacetoacetase-like_C"/>
</dbReference>
<comment type="similarity">
    <text evidence="1">Belongs to the FAH family.</text>
</comment>
<dbReference type="InterPro" id="IPR036663">
    <property type="entry name" value="Fumarylacetoacetase_C_sf"/>
</dbReference>
<dbReference type="EMBL" id="JANBQB010000364">
    <property type="protein sequence ID" value="KAJ1977239.1"/>
    <property type="molecule type" value="Genomic_DNA"/>
</dbReference>
<dbReference type="GO" id="GO:0005739">
    <property type="term" value="C:mitochondrion"/>
    <property type="evidence" value="ECO:0007669"/>
    <property type="project" value="TreeGrafter"/>
</dbReference>
<evidence type="ECO:0000256" key="2">
    <source>
        <dbReference type="ARBA" id="ARBA00022723"/>
    </source>
</evidence>
<dbReference type="SUPFAM" id="SSF56529">
    <property type="entry name" value="FAH"/>
    <property type="match status" value="1"/>
</dbReference>
<keyword evidence="4" id="KW-0378">Hydrolase</keyword>
<dbReference type="OrthoDB" id="74910at2759"/>
<dbReference type="PANTHER" id="PTHR11820">
    <property type="entry name" value="ACYLPYRUVASE"/>
    <property type="match status" value="1"/>
</dbReference>
<evidence type="ECO:0000259" key="3">
    <source>
        <dbReference type="Pfam" id="PF01557"/>
    </source>
</evidence>
<protein>
    <submittedName>
        <fullName evidence="4">Acylpyruvase fahd1, mitochondrial</fullName>
        <ecNumber evidence="4">3.7.1.5</ecNumber>
    </submittedName>
</protein>
<reference evidence="4" key="1">
    <citation type="submission" date="2022-07" db="EMBL/GenBank/DDBJ databases">
        <title>Phylogenomic reconstructions and comparative analyses of Kickxellomycotina fungi.</title>
        <authorList>
            <person name="Reynolds N.K."/>
            <person name="Stajich J.E."/>
            <person name="Barry K."/>
            <person name="Grigoriev I.V."/>
            <person name="Crous P."/>
            <person name="Smith M.E."/>
        </authorList>
    </citation>
    <scope>NUCLEOTIDE SEQUENCE</scope>
    <source>
        <strain evidence="4">RSA 567</strain>
    </source>
</reference>
<gene>
    <name evidence="4" type="primary">FAHD1</name>
    <name evidence="4" type="ORF">H4R34_003660</name>
</gene>
<dbReference type="GO" id="GO:0047621">
    <property type="term" value="F:acylpyruvate hydrolase activity"/>
    <property type="evidence" value="ECO:0007669"/>
    <property type="project" value="UniProtKB-EC"/>
</dbReference>
<dbReference type="EC" id="3.7.1.5" evidence="4"/>
<accession>A0A9W8B5P1</accession>
<proteinExistence type="inferred from homology"/>
<dbReference type="GO" id="GO:0046872">
    <property type="term" value="F:metal ion binding"/>
    <property type="evidence" value="ECO:0007669"/>
    <property type="project" value="UniProtKB-KW"/>
</dbReference>
<dbReference type="PANTHER" id="PTHR11820:SF7">
    <property type="entry name" value="ACYLPYRUVASE FAHD1, MITOCHONDRIAL"/>
    <property type="match status" value="1"/>
</dbReference>
<evidence type="ECO:0000256" key="1">
    <source>
        <dbReference type="ARBA" id="ARBA00010211"/>
    </source>
</evidence>
<dbReference type="GO" id="GO:0018773">
    <property type="term" value="F:acetylpyruvate hydrolase activity"/>
    <property type="evidence" value="ECO:0007669"/>
    <property type="project" value="TreeGrafter"/>
</dbReference>
<keyword evidence="2" id="KW-0479">Metal-binding</keyword>
<dbReference type="Proteomes" id="UP001151582">
    <property type="component" value="Unassembled WGS sequence"/>
</dbReference>
<dbReference type="Gene3D" id="3.90.850.10">
    <property type="entry name" value="Fumarylacetoacetase-like, C-terminal domain"/>
    <property type="match status" value="1"/>
</dbReference>
<dbReference type="AlphaFoldDB" id="A0A9W8B5P1"/>
<feature type="domain" description="Fumarylacetoacetase-like C-terminal" evidence="3">
    <location>
        <begin position="8"/>
        <end position="101"/>
    </location>
</feature>
<organism evidence="4 5">
    <name type="scientific">Dimargaris verticillata</name>
    <dbReference type="NCBI Taxonomy" id="2761393"/>
    <lineage>
        <taxon>Eukaryota</taxon>
        <taxon>Fungi</taxon>
        <taxon>Fungi incertae sedis</taxon>
        <taxon>Zoopagomycota</taxon>
        <taxon>Kickxellomycotina</taxon>
        <taxon>Dimargaritomycetes</taxon>
        <taxon>Dimargaritales</taxon>
        <taxon>Dimargaritaceae</taxon>
        <taxon>Dimargaris</taxon>
    </lineage>
</organism>
<evidence type="ECO:0000313" key="5">
    <source>
        <dbReference type="Proteomes" id="UP001151582"/>
    </source>
</evidence>
<dbReference type="Pfam" id="PF01557">
    <property type="entry name" value="FAA_hydrolase"/>
    <property type="match status" value="1"/>
</dbReference>
<comment type="caution">
    <text evidence="4">The sequence shown here is derived from an EMBL/GenBank/DDBJ whole genome shotgun (WGS) entry which is preliminary data.</text>
</comment>
<evidence type="ECO:0000313" key="4">
    <source>
        <dbReference type="EMBL" id="KAJ1977239.1"/>
    </source>
</evidence>
<sequence length="127" mass="13639">MQETVRQQGLPWSAAKGFDTFTPVGPFIDKSLVPNPHNVRLWCTVDGVTKQDGTTSDLIFQIPRLLSDVSQVMTLEPGDLVLTDTPQGVGPVLPGQVIKAGLTTKDASGHEMVLSELAHHVVARVGQ</sequence>
<name>A0A9W8B5P1_9FUNG</name>
<keyword evidence="5" id="KW-1185">Reference proteome</keyword>